<name>A0A9R1CTI3_9EURY</name>
<dbReference type="Gene3D" id="3.20.20.140">
    <property type="entry name" value="Metal-dependent hydrolases"/>
    <property type="match status" value="1"/>
</dbReference>
<dbReference type="PANTHER" id="PTHR10819:SF3">
    <property type="entry name" value="PHOSPHOTRIESTERASE-RELATED PROTEIN"/>
    <property type="match status" value="1"/>
</dbReference>
<dbReference type="PANTHER" id="PTHR10819">
    <property type="entry name" value="PHOSPHOTRIESTERASE-RELATED"/>
    <property type="match status" value="1"/>
</dbReference>
<feature type="binding site" evidence="3">
    <location>
        <position position="26"/>
    </location>
    <ligand>
        <name>a divalent metal cation</name>
        <dbReference type="ChEBI" id="CHEBI:60240"/>
        <label>1</label>
    </ligand>
</feature>
<feature type="binding site" evidence="3">
    <location>
        <position position="314"/>
    </location>
    <ligand>
        <name>a divalent metal cation</name>
        <dbReference type="ChEBI" id="CHEBI:60240"/>
        <label>1</label>
    </ligand>
</feature>
<dbReference type="InterPro" id="IPR032466">
    <property type="entry name" value="Metal_Hydrolase"/>
</dbReference>
<evidence type="ECO:0000313" key="5">
    <source>
        <dbReference type="Proteomes" id="UP001139494"/>
    </source>
</evidence>
<dbReference type="Pfam" id="PF02126">
    <property type="entry name" value="PTE"/>
    <property type="match status" value="1"/>
</dbReference>
<dbReference type="AlphaFoldDB" id="A0A9R1CTI3"/>
<dbReference type="GO" id="GO:0008270">
    <property type="term" value="F:zinc ion binding"/>
    <property type="evidence" value="ECO:0007669"/>
    <property type="project" value="InterPro"/>
</dbReference>
<evidence type="ECO:0000256" key="3">
    <source>
        <dbReference type="PIRSR" id="PIRSR601559-52"/>
    </source>
</evidence>
<proteinExistence type="predicted"/>
<dbReference type="EMBL" id="JAHLKM010000011">
    <property type="protein sequence ID" value="MCQ4333707.1"/>
    <property type="molecule type" value="Genomic_DNA"/>
</dbReference>
<keyword evidence="2 4" id="KW-0378">Hydrolase</keyword>
<evidence type="ECO:0000256" key="1">
    <source>
        <dbReference type="ARBA" id="ARBA00022723"/>
    </source>
</evidence>
<reference evidence="4" key="1">
    <citation type="journal article" date="2023" name="Front. Microbiol.">
        <title>Genomic-based phylogenetic and metabolic analyses of the genus Natronomonas, and description of Natronomonas aquatica sp. nov.</title>
        <authorList>
            <person name="Garcia-Roldan A."/>
            <person name="Duran-Viseras A."/>
            <person name="de la Haba R.R."/>
            <person name="Corral P."/>
            <person name="Sanchez-Porro C."/>
            <person name="Ventosa A."/>
        </authorList>
    </citation>
    <scope>NUCLEOTIDE SEQUENCE</scope>
    <source>
        <strain evidence="4">F2-12</strain>
    </source>
</reference>
<dbReference type="SUPFAM" id="SSF51556">
    <property type="entry name" value="Metallo-dependent hydrolases"/>
    <property type="match status" value="1"/>
</dbReference>
<feature type="binding site" evidence="3">
    <location>
        <position position="243"/>
    </location>
    <ligand>
        <name>a divalent metal cation</name>
        <dbReference type="ChEBI" id="CHEBI:60240"/>
        <label>2</label>
    </ligand>
</feature>
<keyword evidence="1 3" id="KW-0479">Metal-binding</keyword>
<dbReference type="InterPro" id="IPR001559">
    <property type="entry name" value="Phosphotriesterase"/>
</dbReference>
<gene>
    <name evidence="4" type="ORF">KM295_09495</name>
</gene>
<feature type="binding site" evidence="3">
    <location>
        <position position="28"/>
    </location>
    <ligand>
        <name>a divalent metal cation</name>
        <dbReference type="ChEBI" id="CHEBI:60240"/>
        <label>1</label>
    </ligand>
</feature>
<dbReference type="PROSITE" id="PS51347">
    <property type="entry name" value="PHOSPHOTRIESTERASE_2"/>
    <property type="match status" value="1"/>
</dbReference>
<feature type="binding site" evidence="3">
    <location>
        <position position="170"/>
    </location>
    <ligand>
        <name>a divalent metal cation</name>
        <dbReference type="ChEBI" id="CHEBI:60240"/>
        <label>1</label>
    </ligand>
</feature>
<evidence type="ECO:0000313" key="4">
    <source>
        <dbReference type="EMBL" id="MCQ4333707.1"/>
    </source>
</evidence>
<dbReference type="Proteomes" id="UP001139494">
    <property type="component" value="Unassembled WGS sequence"/>
</dbReference>
<organism evidence="4 5">
    <name type="scientific">Natronomonas aquatica</name>
    <dbReference type="NCBI Taxonomy" id="2841590"/>
    <lineage>
        <taxon>Archaea</taxon>
        <taxon>Methanobacteriati</taxon>
        <taxon>Methanobacteriota</taxon>
        <taxon>Stenosarchaea group</taxon>
        <taxon>Halobacteria</taxon>
        <taxon>Halobacteriales</taxon>
        <taxon>Natronomonadaceae</taxon>
        <taxon>Natronomonas</taxon>
    </lineage>
</organism>
<evidence type="ECO:0000256" key="2">
    <source>
        <dbReference type="ARBA" id="ARBA00022801"/>
    </source>
</evidence>
<comment type="cofactor">
    <cofactor evidence="3">
        <name>a divalent metal cation</name>
        <dbReference type="ChEBI" id="CHEBI:60240"/>
    </cofactor>
    <text evidence="3">Binds 2 divalent metal cations per subunit.</text>
</comment>
<keyword evidence="5" id="KW-1185">Reference proteome</keyword>
<sequence length="368" mass="41352">MSQDTGTVVTVEGRIDPSDLGVTLPHEHTFIDLTDAWFDQPTSTVDRRLSREPVTLSNLHRIRREPLNNRANGRLDSVEEAVDELTRFRNAGGGAVVDVTPKNTGEDPKRVRQVARATGLHFVHGTAFYTRGGHPDRVSEASVDDLADEFVSDVRNGIGETDVRAGLVGEIGVSNRVEPDEETVLRAGARAALRTGAPLNVHPPGRRPTAHQDYTYPSSKWALDVLDILEDEGLSAERVVISHMDRTRFEFDPDSLEYQREVADRGAYLEYDLWGTDFHQEKFDNGWPSDPERIDAVLDLVADGYLDHLLFSHDVCMKIQRTAYGGFGYSHLLENVRPMLEHHGLSREEFETITETNPRRMLTFERPA</sequence>
<feature type="binding site" evidence="3">
    <location>
        <position position="170"/>
    </location>
    <ligand>
        <name>a divalent metal cation</name>
        <dbReference type="ChEBI" id="CHEBI:60240"/>
        <label>2</label>
    </ligand>
</feature>
<feature type="binding site" evidence="3">
    <location>
        <position position="202"/>
    </location>
    <ligand>
        <name>a divalent metal cation</name>
        <dbReference type="ChEBI" id="CHEBI:60240"/>
        <label>2</label>
    </ligand>
</feature>
<dbReference type="GO" id="GO:0016787">
    <property type="term" value="F:hydrolase activity"/>
    <property type="evidence" value="ECO:0007669"/>
    <property type="project" value="UniProtKB-KW"/>
</dbReference>
<comment type="caution">
    <text evidence="4">The sequence shown here is derived from an EMBL/GenBank/DDBJ whole genome shotgun (WGS) entry which is preliminary data.</text>
</comment>
<protein>
    <submittedName>
        <fullName evidence="4">TatD family hydrolase</fullName>
    </submittedName>
</protein>
<dbReference type="PIRSF" id="PIRSF016839">
    <property type="entry name" value="PhP"/>
    <property type="match status" value="1"/>
</dbReference>
<accession>A0A9R1CTI3</accession>
<dbReference type="RefSeq" id="WP_256029734.1">
    <property type="nucleotide sequence ID" value="NZ_JAHLKM010000011.1"/>
</dbReference>